<feature type="transmembrane region" description="Helical" evidence="6">
    <location>
        <begin position="139"/>
        <end position="156"/>
    </location>
</feature>
<dbReference type="InterPro" id="IPR050638">
    <property type="entry name" value="AA-Vitamin_Transporters"/>
</dbReference>
<feature type="transmembrane region" description="Helical" evidence="6">
    <location>
        <begin position="252"/>
        <end position="272"/>
    </location>
</feature>
<dbReference type="InterPro" id="IPR000620">
    <property type="entry name" value="EamA_dom"/>
</dbReference>
<comment type="similarity">
    <text evidence="2">Belongs to the EamA transporter family.</text>
</comment>
<evidence type="ECO:0000256" key="1">
    <source>
        <dbReference type="ARBA" id="ARBA00004141"/>
    </source>
</evidence>
<evidence type="ECO:0000256" key="5">
    <source>
        <dbReference type="ARBA" id="ARBA00023136"/>
    </source>
</evidence>
<dbReference type="Pfam" id="PF00892">
    <property type="entry name" value="EamA"/>
    <property type="match status" value="1"/>
</dbReference>
<dbReference type="Proteomes" id="UP001597326">
    <property type="component" value="Unassembled WGS sequence"/>
</dbReference>
<dbReference type="RefSeq" id="WP_343872505.1">
    <property type="nucleotide sequence ID" value="NZ_BAAAIX010000009.1"/>
</dbReference>
<comment type="subcellular location">
    <subcellularLocation>
        <location evidence="1">Membrane</location>
        <topology evidence="1">Multi-pass membrane protein</topology>
    </subcellularLocation>
</comment>
<evidence type="ECO:0000259" key="7">
    <source>
        <dbReference type="Pfam" id="PF00892"/>
    </source>
</evidence>
<sequence length="311" mass="31684">MNPTPSGRGIWLVLLGIMSVQFGAAVAKDLFGVVPPLSMAWLRLAAASLALLVLLAVRRARTMSPFAGGLRPPNRDIAGAPASSGRNWPDALAYAVCLVGMNVSIYEAFARLPLGLAVTLEFLGPLAVAVLGSRRALDVLWALLALAGVALLGFTPTHLDPLGVAFSLLAGACWAGYILTTARVGRSWPGLDALALACTLGAVLLAVPAISQAGSALWRPDVLLAGAGVGLLSSVVPYSLEMVALRTITPSVFGILMSLEPAAAALAGVFLLGEMLSATDLLAMACVVAASLGSTRSARASTTAAPGEHSP</sequence>
<feature type="transmembrane region" description="Helical" evidence="6">
    <location>
        <begin position="37"/>
        <end position="57"/>
    </location>
</feature>
<feature type="transmembrane region" description="Helical" evidence="6">
    <location>
        <begin position="222"/>
        <end position="240"/>
    </location>
</feature>
<feature type="transmembrane region" description="Helical" evidence="6">
    <location>
        <begin position="162"/>
        <end position="179"/>
    </location>
</feature>
<evidence type="ECO:0000256" key="2">
    <source>
        <dbReference type="ARBA" id="ARBA00007362"/>
    </source>
</evidence>
<evidence type="ECO:0000256" key="3">
    <source>
        <dbReference type="ARBA" id="ARBA00022692"/>
    </source>
</evidence>
<keyword evidence="5 6" id="KW-0472">Membrane</keyword>
<gene>
    <name evidence="8" type="ORF">ACFSCS_04675</name>
</gene>
<organism evidence="8 9">
    <name type="scientific">Luteococcus peritonei</name>
    <dbReference type="NCBI Taxonomy" id="88874"/>
    <lineage>
        <taxon>Bacteria</taxon>
        <taxon>Bacillati</taxon>
        <taxon>Actinomycetota</taxon>
        <taxon>Actinomycetes</taxon>
        <taxon>Propionibacteriales</taxon>
        <taxon>Propionibacteriaceae</taxon>
        <taxon>Luteococcus</taxon>
    </lineage>
</organism>
<feature type="transmembrane region" description="Helical" evidence="6">
    <location>
        <begin position="191"/>
        <end position="210"/>
    </location>
</feature>
<reference evidence="9" key="1">
    <citation type="journal article" date="2019" name="Int. J. Syst. Evol. Microbiol.">
        <title>The Global Catalogue of Microorganisms (GCM) 10K type strain sequencing project: providing services to taxonomists for standard genome sequencing and annotation.</title>
        <authorList>
            <consortium name="The Broad Institute Genomics Platform"/>
            <consortium name="The Broad Institute Genome Sequencing Center for Infectious Disease"/>
            <person name="Wu L."/>
            <person name="Ma J."/>
        </authorList>
    </citation>
    <scope>NUCLEOTIDE SEQUENCE [LARGE SCALE GENOMIC DNA]</scope>
    <source>
        <strain evidence="9">CAIM 431</strain>
    </source>
</reference>
<protein>
    <submittedName>
        <fullName evidence="8">DMT family transporter</fullName>
    </submittedName>
</protein>
<comment type="caution">
    <text evidence="8">The sequence shown here is derived from an EMBL/GenBank/DDBJ whole genome shotgun (WGS) entry which is preliminary data.</text>
</comment>
<keyword evidence="9" id="KW-1185">Reference proteome</keyword>
<feature type="transmembrane region" description="Helical" evidence="6">
    <location>
        <begin position="115"/>
        <end position="132"/>
    </location>
</feature>
<name>A0ABW4RT32_9ACTN</name>
<dbReference type="InterPro" id="IPR037185">
    <property type="entry name" value="EmrE-like"/>
</dbReference>
<proteinExistence type="inferred from homology"/>
<evidence type="ECO:0000256" key="4">
    <source>
        <dbReference type="ARBA" id="ARBA00022989"/>
    </source>
</evidence>
<dbReference type="EMBL" id="JBHUFZ010000011">
    <property type="protein sequence ID" value="MFD1889483.1"/>
    <property type="molecule type" value="Genomic_DNA"/>
</dbReference>
<accession>A0ABW4RT32</accession>
<dbReference type="PANTHER" id="PTHR32322">
    <property type="entry name" value="INNER MEMBRANE TRANSPORTER"/>
    <property type="match status" value="1"/>
</dbReference>
<evidence type="ECO:0000256" key="6">
    <source>
        <dbReference type="SAM" id="Phobius"/>
    </source>
</evidence>
<dbReference type="SUPFAM" id="SSF103481">
    <property type="entry name" value="Multidrug resistance efflux transporter EmrE"/>
    <property type="match status" value="1"/>
</dbReference>
<keyword evidence="4 6" id="KW-1133">Transmembrane helix</keyword>
<evidence type="ECO:0000313" key="9">
    <source>
        <dbReference type="Proteomes" id="UP001597326"/>
    </source>
</evidence>
<evidence type="ECO:0000313" key="8">
    <source>
        <dbReference type="EMBL" id="MFD1889483.1"/>
    </source>
</evidence>
<feature type="domain" description="EamA" evidence="7">
    <location>
        <begin position="162"/>
        <end position="293"/>
    </location>
</feature>
<keyword evidence="3 6" id="KW-0812">Transmembrane</keyword>
<dbReference type="PANTHER" id="PTHR32322:SF2">
    <property type="entry name" value="EAMA DOMAIN-CONTAINING PROTEIN"/>
    <property type="match status" value="1"/>
</dbReference>
<feature type="transmembrane region" description="Helical" evidence="6">
    <location>
        <begin position="91"/>
        <end position="109"/>
    </location>
</feature>